<dbReference type="InterPro" id="IPR029068">
    <property type="entry name" value="Glyas_Bleomycin-R_OHBP_Dase"/>
</dbReference>
<dbReference type="InterPro" id="IPR041736">
    <property type="entry name" value="4OHPhenylPyrv_dOase_N"/>
</dbReference>
<dbReference type="Proteomes" id="UP000606172">
    <property type="component" value="Unassembled WGS sequence"/>
</dbReference>
<keyword evidence="7" id="KW-0560">Oxidoreductase</keyword>
<dbReference type="PANTHER" id="PTHR11959">
    <property type="entry name" value="4-HYDROXYPHENYLPYRUVATE DIOXYGENASE"/>
    <property type="match status" value="1"/>
</dbReference>
<evidence type="ECO:0000313" key="8">
    <source>
        <dbReference type="Proteomes" id="UP000606172"/>
    </source>
</evidence>
<keyword evidence="8" id="KW-1185">Reference proteome</keyword>
<dbReference type="InterPro" id="IPR041735">
    <property type="entry name" value="4OHPhenylPyrv_dOase_C"/>
</dbReference>
<dbReference type="PANTHER" id="PTHR11959:SF1">
    <property type="entry name" value="4-HYDROXYPHENYLPYRUVATE DIOXYGENASE"/>
    <property type="match status" value="1"/>
</dbReference>
<accession>A0A919VFP2</accession>
<evidence type="ECO:0000256" key="4">
    <source>
        <dbReference type="ARBA" id="ARBA00023004"/>
    </source>
</evidence>
<feature type="binding site" evidence="5">
    <location>
        <position position="332"/>
    </location>
    <ligand>
        <name>Fe cation</name>
        <dbReference type="ChEBI" id="CHEBI:24875"/>
    </ligand>
</feature>
<proteinExistence type="inferred from homology"/>
<dbReference type="Pfam" id="PF00903">
    <property type="entry name" value="Glyoxalase"/>
    <property type="match status" value="1"/>
</dbReference>
<feature type="binding site" evidence="5">
    <location>
        <position position="173"/>
    </location>
    <ligand>
        <name>Fe cation</name>
        <dbReference type="ChEBI" id="CHEBI:24875"/>
    </ligand>
</feature>
<keyword evidence="2 5" id="KW-0479">Metal-binding</keyword>
<evidence type="ECO:0000313" key="7">
    <source>
        <dbReference type="EMBL" id="GII96319.1"/>
    </source>
</evidence>
<dbReference type="Gene3D" id="3.10.180.10">
    <property type="entry name" value="2,3-Dihydroxybiphenyl 1,2-Dioxygenase, domain 1"/>
    <property type="match status" value="2"/>
</dbReference>
<dbReference type="AlphaFoldDB" id="A0A919VFP2"/>
<name>A0A919VFP2_9ACTN</name>
<sequence>MAPESPLSDLSIDYLEIYVGNLEVEAFTWVDKYGFTVVGTGGSADHRSVALRNGPVLLVITEAISDRHPAAEYVQTHGDGVADVALRTRDVGAAFHAAVAAGATPVREPAWHAPSEGTGDGIITATIEGFGDVVHTLVQRDPGGETDLPAGFTRSPRSHGAGAGEVPLLAIDHLAICLPAGELGRTVEHYVRTLGFRDIFQERIVVGAQAMESQVVQSASGGVTLTLIEPDPSAQPGQIDDFLKSHHGHGVQHVAFSSDDAVRAVRSLSARGVGFLTTPDTYYDLLAERITPKTHPIKDLRETGLLIDEDHGGQLFQIFTRSVHPRRTLFFEIIERRGAETFGSANIKALYEAVELEQTG</sequence>
<dbReference type="CDD" id="cd07250">
    <property type="entry name" value="HPPD_C_like"/>
    <property type="match status" value="1"/>
</dbReference>
<protein>
    <submittedName>
        <fullName evidence="7">4-hydroxyphenylpyruvate dioxygenase</fullName>
    </submittedName>
</protein>
<evidence type="ECO:0000256" key="3">
    <source>
        <dbReference type="ARBA" id="ARBA00022737"/>
    </source>
</evidence>
<dbReference type="CDD" id="cd08342">
    <property type="entry name" value="HPPD_N_like"/>
    <property type="match status" value="1"/>
</dbReference>
<evidence type="ECO:0000256" key="2">
    <source>
        <dbReference type="ARBA" id="ARBA00022723"/>
    </source>
</evidence>
<feature type="domain" description="VOC" evidence="6">
    <location>
        <begin position="170"/>
        <end position="321"/>
    </location>
</feature>
<gene>
    <name evidence="7" type="ORF">Ssi02_65500</name>
</gene>
<dbReference type="EMBL" id="BOOW01000043">
    <property type="protein sequence ID" value="GII96319.1"/>
    <property type="molecule type" value="Genomic_DNA"/>
</dbReference>
<reference evidence="7" key="1">
    <citation type="submission" date="2021-01" db="EMBL/GenBank/DDBJ databases">
        <title>Whole genome shotgun sequence of Sinosporangium siamense NBRC 109515.</title>
        <authorList>
            <person name="Komaki H."/>
            <person name="Tamura T."/>
        </authorList>
    </citation>
    <scope>NUCLEOTIDE SEQUENCE</scope>
    <source>
        <strain evidence="7">NBRC 109515</strain>
    </source>
</reference>
<comment type="similarity">
    <text evidence="1">Belongs to the 4HPPD family.</text>
</comment>
<dbReference type="PROSITE" id="PS51819">
    <property type="entry name" value="VOC"/>
    <property type="match status" value="2"/>
</dbReference>
<evidence type="ECO:0000256" key="5">
    <source>
        <dbReference type="PIRSR" id="PIRSR009283-1"/>
    </source>
</evidence>
<organism evidence="7 8">
    <name type="scientific">Sinosporangium siamense</name>
    <dbReference type="NCBI Taxonomy" id="1367973"/>
    <lineage>
        <taxon>Bacteria</taxon>
        <taxon>Bacillati</taxon>
        <taxon>Actinomycetota</taxon>
        <taxon>Actinomycetes</taxon>
        <taxon>Streptosporangiales</taxon>
        <taxon>Streptosporangiaceae</taxon>
        <taxon>Sinosporangium</taxon>
    </lineage>
</organism>
<keyword evidence="4 5" id="KW-0408">Iron</keyword>
<feature type="binding site" evidence="5">
    <location>
        <position position="253"/>
    </location>
    <ligand>
        <name>Fe cation</name>
        <dbReference type="ChEBI" id="CHEBI:24875"/>
    </ligand>
</feature>
<comment type="caution">
    <text evidence="7">The sequence shown here is derived from an EMBL/GenBank/DDBJ whole genome shotgun (WGS) entry which is preliminary data.</text>
</comment>
<feature type="domain" description="VOC" evidence="6">
    <location>
        <begin position="11"/>
        <end position="140"/>
    </location>
</feature>
<dbReference type="PIRSF" id="PIRSF009283">
    <property type="entry name" value="HPP_dOase"/>
    <property type="match status" value="1"/>
</dbReference>
<dbReference type="GO" id="GO:0046872">
    <property type="term" value="F:metal ion binding"/>
    <property type="evidence" value="ECO:0007669"/>
    <property type="project" value="UniProtKB-KW"/>
</dbReference>
<comment type="cofactor">
    <cofactor evidence="5">
        <name>Fe cation</name>
        <dbReference type="ChEBI" id="CHEBI:24875"/>
    </cofactor>
    <text evidence="5">Binds 1 Fe cation per subunit.</text>
</comment>
<dbReference type="SUPFAM" id="SSF54593">
    <property type="entry name" value="Glyoxalase/Bleomycin resistance protein/Dihydroxybiphenyl dioxygenase"/>
    <property type="match status" value="1"/>
</dbReference>
<dbReference type="GO" id="GO:0003868">
    <property type="term" value="F:4-hydroxyphenylpyruvate dioxygenase activity"/>
    <property type="evidence" value="ECO:0007669"/>
    <property type="project" value="InterPro"/>
</dbReference>
<dbReference type="NCBIfam" id="TIGR01263">
    <property type="entry name" value="4HPPD"/>
    <property type="match status" value="1"/>
</dbReference>
<dbReference type="InterPro" id="IPR037523">
    <property type="entry name" value="VOC_core"/>
</dbReference>
<dbReference type="InterPro" id="IPR005956">
    <property type="entry name" value="4OHPhenylPyrv_dOase"/>
</dbReference>
<dbReference type="GO" id="GO:0006572">
    <property type="term" value="P:L-tyrosine catabolic process"/>
    <property type="evidence" value="ECO:0007669"/>
    <property type="project" value="TreeGrafter"/>
</dbReference>
<dbReference type="RefSeq" id="WP_204031320.1">
    <property type="nucleotide sequence ID" value="NZ_BOOW01000043.1"/>
</dbReference>
<evidence type="ECO:0000259" key="6">
    <source>
        <dbReference type="PROSITE" id="PS51819"/>
    </source>
</evidence>
<dbReference type="InterPro" id="IPR004360">
    <property type="entry name" value="Glyas_Fos-R_dOase_dom"/>
</dbReference>
<keyword evidence="7" id="KW-0223">Dioxygenase</keyword>
<keyword evidence="3" id="KW-0677">Repeat</keyword>
<evidence type="ECO:0000256" key="1">
    <source>
        <dbReference type="ARBA" id="ARBA00005877"/>
    </source>
</evidence>